<name>A0A401HQZ2_9EURY</name>
<proteinExistence type="predicted"/>
<dbReference type="AlphaFoldDB" id="A0A401HQZ2"/>
<keyword evidence="7" id="KW-1185">Reference proteome</keyword>
<dbReference type="Pfam" id="PF01258">
    <property type="entry name" value="zf-dskA_traR"/>
    <property type="match status" value="1"/>
</dbReference>
<dbReference type="GO" id="GO:0008270">
    <property type="term" value="F:zinc ion binding"/>
    <property type="evidence" value="ECO:0007669"/>
    <property type="project" value="UniProtKB-KW"/>
</dbReference>
<evidence type="ECO:0000259" key="4">
    <source>
        <dbReference type="Pfam" id="PF01258"/>
    </source>
</evidence>
<dbReference type="GO" id="GO:0018493">
    <property type="term" value="F:formylmethanofuran dehydrogenase activity"/>
    <property type="evidence" value="ECO:0007669"/>
    <property type="project" value="UniProtKB-EC"/>
</dbReference>
<dbReference type="PIRSF" id="PIRSF006578">
    <property type="entry name" value="FwdE"/>
    <property type="match status" value="1"/>
</dbReference>
<dbReference type="InterPro" id="IPR053194">
    <property type="entry name" value="tRNA_methyltr_O"/>
</dbReference>
<keyword evidence="1" id="KW-0479">Metal-binding</keyword>
<organism evidence="6 7">
    <name type="scientific">Methanofervidicoccus abyssi</name>
    <dbReference type="NCBI Taxonomy" id="2082189"/>
    <lineage>
        <taxon>Archaea</taxon>
        <taxon>Methanobacteriati</taxon>
        <taxon>Methanobacteriota</taxon>
        <taxon>Methanomada group</taxon>
        <taxon>Methanococci</taxon>
        <taxon>Methanococcales</taxon>
        <taxon>Methanofervidicoccus</taxon>
    </lineage>
</organism>
<dbReference type="OrthoDB" id="31120at2157"/>
<evidence type="ECO:0000256" key="2">
    <source>
        <dbReference type="ARBA" id="ARBA00022771"/>
    </source>
</evidence>
<dbReference type="Gene3D" id="3.30.1330.130">
    <property type="match status" value="1"/>
</dbReference>
<sequence>MEEDLNKVIKFHGHCCPGLVIGYRVAKYVLKNFNRSQDEELVAIVYNNSCSVDAIQFILGCTFGKGNLIFKDYGKHVYVFYSKENKKGIRISLKGEISEEMNAVRNRILNTKKGSKDIDNLKMQKKEYIDKLLALPEERLFNMREVDILEPKRSKIYPSIQCEECGEYFMEIKGRIINGKIVCMECFERLIED</sequence>
<dbReference type="InterPro" id="IPR026328">
    <property type="entry name" value="FmdE"/>
</dbReference>
<gene>
    <name evidence="6" type="ORF">MHHB_P0873</name>
</gene>
<reference evidence="6 7" key="1">
    <citation type="journal article" date="2019" name="Int. J. Syst. Evol. Microbiol.">
        <title>Methanofervidicoccus abyssi gen. nov., sp. nov., a hydrogenotrophic methanogen, isolated from a hydrothermal vent chimney in the Mid-Cayman Spreading Center, the Caribbean Sea.</title>
        <authorList>
            <person name="Sakai S."/>
            <person name="Takaki Y."/>
            <person name="Miyazaki M."/>
            <person name="Ogawara M."/>
            <person name="Yanagawa K."/>
            <person name="Miyazaki J."/>
            <person name="Takai K."/>
        </authorList>
    </citation>
    <scope>NUCLEOTIDE SEQUENCE [LARGE SCALE GENOMIC DNA]</scope>
    <source>
        <strain evidence="6 7">HHB</strain>
    </source>
</reference>
<accession>A0A401HQZ2</accession>
<evidence type="ECO:0000256" key="1">
    <source>
        <dbReference type="ARBA" id="ARBA00022723"/>
    </source>
</evidence>
<protein>
    <submittedName>
        <fullName evidence="6">Formylmethanofuran dehydrogenase subunit E</fullName>
        <ecNumber evidence="6">1.2.7.12</ecNumber>
    </submittedName>
</protein>
<dbReference type="RefSeq" id="WP_131007467.1">
    <property type="nucleotide sequence ID" value="NZ_BFAX01000004.1"/>
</dbReference>
<evidence type="ECO:0000259" key="5">
    <source>
        <dbReference type="Pfam" id="PF02663"/>
    </source>
</evidence>
<comment type="caution">
    <text evidence="6">The sequence shown here is derived from an EMBL/GenBank/DDBJ whole genome shotgun (WGS) entry which is preliminary data.</text>
</comment>
<keyword evidence="6" id="KW-0560">Oxidoreductase</keyword>
<evidence type="ECO:0000256" key="3">
    <source>
        <dbReference type="ARBA" id="ARBA00022833"/>
    </source>
</evidence>
<dbReference type="Pfam" id="PF02663">
    <property type="entry name" value="FmdE"/>
    <property type="match status" value="1"/>
</dbReference>
<keyword evidence="3" id="KW-0862">Zinc</keyword>
<dbReference type="PANTHER" id="PTHR39418">
    <property type="entry name" value="DEHYDROGENASE-RELATED"/>
    <property type="match status" value="1"/>
</dbReference>
<feature type="domain" description="Formylmethanofuran dehydrogenase subunit E" evidence="5">
    <location>
        <begin position="11"/>
        <end position="142"/>
    </location>
</feature>
<feature type="domain" description="Zinc finger DksA/TraR C4-type" evidence="4">
    <location>
        <begin position="156"/>
        <end position="189"/>
    </location>
</feature>
<dbReference type="PANTHER" id="PTHR39418:SF1">
    <property type="entry name" value="DEHYDROGENASE"/>
    <property type="match status" value="1"/>
</dbReference>
<dbReference type="EMBL" id="BFAX01000004">
    <property type="protein sequence ID" value="GBF36643.1"/>
    <property type="molecule type" value="Genomic_DNA"/>
</dbReference>
<dbReference type="InterPro" id="IPR000962">
    <property type="entry name" value="Znf_DskA_TraR"/>
</dbReference>
<dbReference type="InterPro" id="IPR003814">
    <property type="entry name" value="FmdEsu_dom"/>
</dbReference>
<evidence type="ECO:0000313" key="6">
    <source>
        <dbReference type="EMBL" id="GBF36643.1"/>
    </source>
</evidence>
<evidence type="ECO:0000313" key="7">
    <source>
        <dbReference type="Proteomes" id="UP000290527"/>
    </source>
</evidence>
<keyword evidence="2" id="KW-0863">Zinc-finger</keyword>
<dbReference type="SUPFAM" id="SSF143555">
    <property type="entry name" value="FwdE-like"/>
    <property type="match status" value="1"/>
</dbReference>
<dbReference type="EC" id="1.2.7.12" evidence="6"/>
<dbReference type="Proteomes" id="UP000290527">
    <property type="component" value="Unassembled WGS sequence"/>
</dbReference>